<reference evidence="2" key="1">
    <citation type="journal article" date="2009" name="Appl. Environ. Microbiol.">
        <title>Complete genome sequence of the chemolithoautotrophic marine magnetotactic coccus strain MC-1.</title>
        <authorList>
            <person name="Schubbe S."/>
            <person name="Williams T.J."/>
            <person name="Xie G."/>
            <person name="Kiss H.E."/>
            <person name="Brettin T.S."/>
            <person name="Martinez D."/>
            <person name="Ross C.A."/>
            <person name="Schuler D."/>
            <person name="Cox B.L."/>
            <person name="Nealson K.H."/>
            <person name="Bazylinski D.A."/>
        </authorList>
    </citation>
    <scope>NUCLEOTIDE SEQUENCE [LARGE SCALE GENOMIC DNA]</scope>
    <source>
        <strain evidence="2">ATCC BAA-1437 / JCM 17883 / MC-1</strain>
    </source>
</reference>
<reference evidence="1 2" key="2">
    <citation type="journal article" date="2012" name="Int. J. Syst. Evol. Microbiol.">
        <title>Magnetococcus marinus gen. nov., sp. nov., a marine, magnetotactic bacterium that represents a novel lineage (Magnetococcaceae fam. nov.; Magnetococcales ord. nov.) at the base of the Alphaproteobacteria.</title>
        <authorList>
            <person name="Bazylinski D.A."/>
            <person name="Williams T.J."/>
            <person name="Lefevre C.T."/>
            <person name="Berg R.J."/>
            <person name="Zhang C.L."/>
            <person name="Bowser S.S."/>
            <person name="Dean A.J."/>
            <person name="Beveridge T.J."/>
        </authorList>
    </citation>
    <scope>NUCLEOTIDE SEQUENCE [LARGE SCALE GENOMIC DNA]</scope>
    <source>
        <strain evidence="2">ATCC BAA-1437 / JCM 17883 / MC-1</strain>
    </source>
</reference>
<dbReference type="OrthoDB" id="5372599at2"/>
<dbReference type="STRING" id="156889.Mmc1_1806"/>
<name>A0L8M1_MAGMM</name>
<dbReference type="eggNOG" id="ENOG502ZC2Y">
    <property type="taxonomic scope" value="Bacteria"/>
</dbReference>
<dbReference type="RefSeq" id="WP_011713458.1">
    <property type="nucleotide sequence ID" value="NC_008576.1"/>
</dbReference>
<evidence type="ECO:0000313" key="2">
    <source>
        <dbReference type="Proteomes" id="UP000002586"/>
    </source>
</evidence>
<proteinExistence type="predicted"/>
<dbReference type="HOGENOM" id="CLU_087835_0_0_5"/>
<protein>
    <submittedName>
        <fullName evidence="1">Uncharacterized protein</fullName>
    </submittedName>
</protein>
<dbReference type="Proteomes" id="UP000002586">
    <property type="component" value="Chromosome"/>
</dbReference>
<dbReference type="AlphaFoldDB" id="A0L8M1"/>
<sequence length="250" mass="26438">MSESYTTALVVVRAEEGKRLIGQAVAQLPQVQRATQQGRMVVVGGSTTRYVAQALTGEDPGDARFAVGWIADGILGETPAQGRGPGPFIWEEGTLTRGWPMDVLSRFTAADVYIKGANALDAEGHAGILMASPTGGTIGAAYPILMARGAALILPVSLQKMVPGSVFHTASLLGQQRVMRSMGSPVGLLPIHRQNATIVTECQALHILHNLTATVVSAGGVQDCCGSLSLHLYGRQVDIEAAWERILQMR</sequence>
<dbReference type="EMBL" id="CP000471">
    <property type="protein sequence ID" value="ABK44314.1"/>
    <property type="molecule type" value="Genomic_DNA"/>
</dbReference>
<organism evidence="1 2">
    <name type="scientific">Magnetococcus marinus (strain ATCC BAA-1437 / JCM 17883 / MC-1)</name>
    <dbReference type="NCBI Taxonomy" id="156889"/>
    <lineage>
        <taxon>Bacteria</taxon>
        <taxon>Pseudomonadati</taxon>
        <taxon>Pseudomonadota</taxon>
        <taxon>Magnetococcia</taxon>
        <taxon>Magnetococcales</taxon>
        <taxon>Magnetococcaceae</taxon>
        <taxon>Magnetococcus</taxon>
    </lineage>
</organism>
<accession>A0L8M1</accession>
<keyword evidence="2" id="KW-1185">Reference proteome</keyword>
<evidence type="ECO:0000313" key="1">
    <source>
        <dbReference type="EMBL" id="ABK44314.1"/>
    </source>
</evidence>
<dbReference type="KEGG" id="mgm:Mmc1_1806"/>
<gene>
    <name evidence="1" type="ordered locus">Mmc1_1806</name>
</gene>